<evidence type="ECO:0000259" key="9">
    <source>
        <dbReference type="Pfam" id="PF02953"/>
    </source>
</evidence>
<evidence type="ECO:0000313" key="10">
    <source>
        <dbReference type="EMBL" id="CAD7247676.1"/>
    </source>
</evidence>
<keyword evidence="11" id="KW-1185">Reference proteome</keyword>
<comment type="subunit">
    <text evidence="8">Heterohexamer.</text>
</comment>
<dbReference type="InterPro" id="IPR004217">
    <property type="entry name" value="Tim10-like"/>
</dbReference>
<dbReference type="SUPFAM" id="SSF144122">
    <property type="entry name" value="Tim10-like"/>
    <property type="match status" value="1"/>
</dbReference>
<dbReference type="EMBL" id="LR901052">
    <property type="protein sequence ID" value="CAD7247676.1"/>
    <property type="molecule type" value="Genomic_DNA"/>
</dbReference>
<dbReference type="EMBL" id="CAJPEV010001535">
    <property type="protein sequence ID" value="CAG0893187.1"/>
    <property type="molecule type" value="Genomic_DNA"/>
</dbReference>
<keyword evidence="1 8" id="KW-0813">Transport</keyword>
<dbReference type="InterPro" id="IPR050673">
    <property type="entry name" value="Mito_inner_translocase_sub"/>
</dbReference>
<sequence>MGFRDFLLVYNRIAEYCFAHCIENLNDRSLSDEEIRCVDVCCGKQVNLNHKLMSVYMEEQPKILEKRIQEVQKLESAQQTTT</sequence>
<comment type="domain">
    <text evidence="8">The twin CX3C motif contains 4 conserved Cys residues that form 2 disulfide bonds in the mitochondrial intermembrane space.</text>
</comment>
<keyword evidence="8" id="KW-0143">Chaperone</keyword>
<evidence type="ECO:0000256" key="6">
    <source>
        <dbReference type="ARBA" id="ARBA00023128"/>
    </source>
</evidence>
<keyword evidence="8" id="KW-0999">Mitochondrion inner membrane</keyword>
<evidence type="ECO:0000313" key="11">
    <source>
        <dbReference type="Proteomes" id="UP000677054"/>
    </source>
</evidence>
<dbReference type="GO" id="GO:0005743">
    <property type="term" value="C:mitochondrial inner membrane"/>
    <property type="evidence" value="ECO:0007669"/>
    <property type="project" value="UniProtKB-SubCell"/>
</dbReference>
<protein>
    <recommendedName>
        <fullName evidence="8">Mitochondrial import inner membrane translocase subunit</fullName>
    </recommendedName>
</protein>
<keyword evidence="5 8" id="KW-0811">Translocation</keyword>
<evidence type="ECO:0000256" key="4">
    <source>
        <dbReference type="ARBA" id="ARBA00022927"/>
    </source>
</evidence>
<dbReference type="OrthoDB" id="1551503at2759"/>
<proteinExistence type="inferred from homology"/>
<keyword evidence="4 8" id="KW-0653">Protein transport</keyword>
<keyword evidence="6 8" id="KW-0496">Mitochondrion</keyword>
<evidence type="ECO:0000256" key="2">
    <source>
        <dbReference type="ARBA" id="ARBA00022723"/>
    </source>
</evidence>
<comment type="function">
    <text evidence="8">Mitochondrial intermembrane chaperone that participates in the import and insertion of some multi-pass transmembrane proteins into the mitochondrial inner membrane. Also required for the transfer of beta-barrel precursors from the TOM complex to the sorting and assembly machinery (SAM complex) of the outer membrane. Acts as a chaperone-like protein that protects the hydrophobic precursors from aggregation and guide them through the mitochondrial intermembrane space.</text>
</comment>
<evidence type="ECO:0000256" key="5">
    <source>
        <dbReference type="ARBA" id="ARBA00023010"/>
    </source>
</evidence>
<evidence type="ECO:0000256" key="3">
    <source>
        <dbReference type="ARBA" id="ARBA00022833"/>
    </source>
</evidence>
<dbReference type="InterPro" id="IPR035427">
    <property type="entry name" value="Tim10-like_dom_sf"/>
</dbReference>
<dbReference type="GO" id="GO:0046872">
    <property type="term" value="F:metal ion binding"/>
    <property type="evidence" value="ECO:0007669"/>
    <property type="project" value="UniProtKB-KW"/>
</dbReference>
<keyword evidence="7 8" id="KW-1015">Disulfide bond</keyword>
<dbReference type="PANTHER" id="PTHR13172">
    <property type="entry name" value="MITOCHONDRIAL IMPORT INNER MEMBRANE TRANSLOCASE SUBUNIT TIM9B"/>
    <property type="match status" value="1"/>
</dbReference>
<dbReference type="Pfam" id="PF02953">
    <property type="entry name" value="zf-Tim10_DDP"/>
    <property type="match status" value="1"/>
</dbReference>
<dbReference type="Gene3D" id="1.10.287.810">
    <property type="entry name" value="Mitochondrial import inner membrane translocase subunit tim13 like domains"/>
    <property type="match status" value="1"/>
</dbReference>
<dbReference type="GO" id="GO:0015031">
    <property type="term" value="P:protein transport"/>
    <property type="evidence" value="ECO:0007669"/>
    <property type="project" value="UniProtKB-KW"/>
</dbReference>
<comment type="subcellular location">
    <subcellularLocation>
        <location evidence="8">Mitochondrion inner membrane</location>
        <topology evidence="8">Peripheral membrane protein</topology>
        <orientation evidence="8">Intermembrane side</orientation>
    </subcellularLocation>
</comment>
<comment type="similarity">
    <text evidence="8">Belongs to the small Tim family.</text>
</comment>
<feature type="domain" description="Tim10-like" evidence="9">
    <location>
        <begin position="4"/>
        <end position="57"/>
    </location>
</feature>
<dbReference type="AlphaFoldDB" id="A0A7R9A7R9"/>
<keyword evidence="2" id="KW-0479">Metal-binding</keyword>
<reference evidence="10" key="1">
    <citation type="submission" date="2020-11" db="EMBL/GenBank/DDBJ databases">
        <authorList>
            <person name="Tran Van P."/>
        </authorList>
    </citation>
    <scope>NUCLEOTIDE SEQUENCE</scope>
</reference>
<keyword evidence="3" id="KW-0862">Zinc</keyword>
<dbReference type="Proteomes" id="UP000677054">
    <property type="component" value="Unassembled WGS sequence"/>
</dbReference>
<accession>A0A7R9A7R9</accession>
<gene>
    <name evidence="10" type="ORF">DSTB1V02_LOCUS7501</name>
</gene>
<name>A0A7R9A7R9_9CRUS</name>
<evidence type="ECO:0000256" key="7">
    <source>
        <dbReference type="ARBA" id="ARBA00023157"/>
    </source>
</evidence>
<evidence type="ECO:0000256" key="8">
    <source>
        <dbReference type="RuleBase" id="RU367043"/>
    </source>
</evidence>
<evidence type="ECO:0000256" key="1">
    <source>
        <dbReference type="ARBA" id="ARBA00022448"/>
    </source>
</evidence>
<keyword evidence="8" id="KW-0472">Membrane</keyword>
<organism evidence="10">
    <name type="scientific">Darwinula stevensoni</name>
    <dbReference type="NCBI Taxonomy" id="69355"/>
    <lineage>
        <taxon>Eukaryota</taxon>
        <taxon>Metazoa</taxon>
        <taxon>Ecdysozoa</taxon>
        <taxon>Arthropoda</taxon>
        <taxon>Crustacea</taxon>
        <taxon>Oligostraca</taxon>
        <taxon>Ostracoda</taxon>
        <taxon>Podocopa</taxon>
        <taxon>Podocopida</taxon>
        <taxon>Darwinulocopina</taxon>
        <taxon>Darwinuloidea</taxon>
        <taxon>Darwinulidae</taxon>
        <taxon>Darwinula</taxon>
    </lineage>
</organism>